<dbReference type="SMART" id="SM00355">
    <property type="entry name" value="ZnF_C2H2"/>
    <property type="match status" value="8"/>
</dbReference>
<dbReference type="Pfam" id="PF07776">
    <property type="entry name" value="zf-AD"/>
    <property type="match status" value="1"/>
</dbReference>
<dbReference type="InterPro" id="IPR036236">
    <property type="entry name" value="Znf_C2H2_sf"/>
</dbReference>
<dbReference type="PANTHER" id="PTHR24376">
    <property type="entry name" value="ZINC FINGER PROTEIN"/>
    <property type="match status" value="1"/>
</dbReference>
<reference evidence="11" key="1">
    <citation type="submission" date="2020-11" db="EMBL/GenBank/DDBJ databases">
        <authorList>
            <person name="Whitehead M."/>
        </authorList>
    </citation>
    <scope>NUCLEOTIDE SEQUENCE</scope>
    <source>
        <strain evidence="11">EGII</strain>
    </source>
</reference>
<organism evidence="11 12">
    <name type="scientific">Ceratitis capitata</name>
    <name type="common">Mediterranean fruit fly</name>
    <name type="synonym">Tephritis capitata</name>
    <dbReference type="NCBI Taxonomy" id="7213"/>
    <lineage>
        <taxon>Eukaryota</taxon>
        <taxon>Metazoa</taxon>
        <taxon>Ecdysozoa</taxon>
        <taxon>Arthropoda</taxon>
        <taxon>Hexapoda</taxon>
        <taxon>Insecta</taxon>
        <taxon>Pterygota</taxon>
        <taxon>Neoptera</taxon>
        <taxon>Endopterygota</taxon>
        <taxon>Diptera</taxon>
        <taxon>Brachycera</taxon>
        <taxon>Muscomorpha</taxon>
        <taxon>Tephritoidea</taxon>
        <taxon>Tephritidae</taxon>
        <taxon>Ceratitis</taxon>
        <taxon>Ceratitis</taxon>
    </lineage>
</organism>
<feature type="domain" description="C2H2-type" evidence="9">
    <location>
        <begin position="515"/>
        <end position="540"/>
    </location>
</feature>
<dbReference type="PROSITE" id="PS51915">
    <property type="entry name" value="ZAD"/>
    <property type="match status" value="1"/>
</dbReference>
<keyword evidence="4 7" id="KW-0863">Zinc-finger</keyword>
<accession>A0A811U0S0</accession>
<feature type="domain" description="ZAD" evidence="10">
    <location>
        <begin position="12"/>
        <end position="93"/>
    </location>
</feature>
<name>A0A811U0S0_CERCA</name>
<evidence type="ECO:0000259" key="10">
    <source>
        <dbReference type="PROSITE" id="PS51915"/>
    </source>
</evidence>
<feature type="binding site" evidence="8">
    <location>
        <position position="69"/>
    </location>
    <ligand>
        <name>Zn(2+)</name>
        <dbReference type="ChEBI" id="CHEBI:29105"/>
    </ligand>
</feature>
<dbReference type="Proteomes" id="UP000606786">
    <property type="component" value="Unassembled WGS sequence"/>
</dbReference>
<gene>
    <name evidence="11" type="ORF">CCAP1982_LOCUS865</name>
</gene>
<dbReference type="SUPFAM" id="SSF57716">
    <property type="entry name" value="Glucocorticoid receptor-like (DNA-binding domain)"/>
    <property type="match status" value="1"/>
</dbReference>
<dbReference type="GO" id="GO:0005634">
    <property type="term" value="C:nucleus"/>
    <property type="evidence" value="ECO:0007669"/>
    <property type="project" value="UniProtKB-SubCell"/>
</dbReference>
<dbReference type="Gene3D" id="3.30.160.60">
    <property type="entry name" value="Classic Zinc Finger"/>
    <property type="match status" value="3"/>
</dbReference>
<evidence type="ECO:0000256" key="1">
    <source>
        <dbReference type="ARBA" id="ARBA00004123"/>
    </source>
</evidence>
<evidence type="ECO:0000313" key="12">
    <source>
        <dbReference type="Proteomes" id="UP000606786"/>
    </source>
</evidence>
<dbReference type="InterPro" id="IPR013087">
    <property type="entry name" value="Znf_C2H2_type"/>
</dbReference>
<feature type="binding site" evidence="8">
    <location>
        <position position="66"/>
    </location>
    <ligand>
        <name>Zn(2+)</name>
        <dbReference type="ChEBI" id="CHEBI:29105"/>
    </ligand>
</feature>
<keyword evidence="3" id="KW-0677">Repeat</keyword>
<dbReference type="OrthoDB" id="10039931at2759"/>
<evidence type="ECO:0000256" key="5">
    <source>
        <dbReference type="ARBA" id="ARBA00022833"/>
    </source>
</evidence>
<evidence type="ECO:0000256" key="4">
    <source>
        <dbReference type="ARBA" id="ARBA00022771"/>
    </source>
</evidence>
<evidence type="ECO:0000259" key="9">
    <source>
        <dbReference type="PROSITE" id="PS50157"/>
    </source>
</evidence>
<dbReference type="EMBL" id="CAJHJT010000001">
    <property type="protein sequence ID" value="CAD6991978.1"/>
    <property type="molecule type" value="Genomic_DNA"/>
</dbReference>
<dbReference type="Pfam" id="PF00096">
    <property type="entry name" value="zf-C2H2"/>
    <property type="match status" value="1"/>
</dbReference>
<dbReference type="SUPFAM" id="SSF57667">
    <property type="entry name" value="beta-beta-alpha zinc fingers"/>
    <property type="match status" value="2"/>
</dbReference>
<dbReference type="PROSITE" id="PS50157">
    <property type="entry name" value="ZINC_FINGER_C2H2_2"/>
    <property type="match status" value="2"/>
</dbReference>
<dbReference type="PROSITE" id="PS00028">
    <property type="entry name" value="ZINC_FINGER_C2H2_1"/>
    <property type="match status" value="4"/>
</dbReference>
<dbReference type="GO" id="GO:0000978">
    <property type="term" value="F:RNA polymerase II cis-regulatory region sequence-specific DNA binding"/>
    <property type="evidence" value="ECO:0007669"/>
    <property type="project" value="TreeGrafter"/>
</dbReference>
<keyword evidence="5 8" id="KW-0862">Zinc</keyword>
<sequence>MSRNGDIMDGIEPCRTCGIFYLTTSNFLRQIFDPSADEYNLSNIRTELAAWNVEINQNDGLPQFICTCCILEFQKLFKFRGLCVELQAQWRHFYNLREENKIYIKKELPEPDEKLENVCDFIYVDDLSDSEYNSETKGNFGSFNISHVPIKEEIVNETPIGNDKFVSTTEDSFHPNEMEMPKGSVESTLIDSKTRYSAEPELLDRSTCSDSSFETKQGLSMGVECTLCRHMSSSAEVHKRHMQRIHEVKDMDCHICGKQFKNSTSTRLKFHLKWHRISKHIKCAQCGFFCDSRETLKEHTKAIHSKVECPTCGKRVLGKKMKIHMRTHELRTWQCSYCDEVFKAESVLESHIWQVHAKEETPPITSVGSPSSNKLLNEAHLPCNHCDQLFATQHDLNAHNLECHLMRNTAEEESYVEGDIQSEQFHYADQTDILQIADTNINDTVESGTNEKEISYDSSNYNEFTHVISSDEETGENEIQTDTIKEFPFPKCTQPFLSTEELCTHYQQHLQKPEFSCHICGKSFELKFSLNRHLIKHKTQ</sequence>
<dbReference type="PANTHER" id="PTHR24376:SF235">
    <property type="entry name" value="C2H2-TYPE DOMAIN-CONTAINING PROTEIN"/>
    <property type="match status" value="1"/>
</dbReference>
<evidence type="ECO:0000256" key="7">
    <source>
        <dbReference type="PROSITE-ProRule" id="PRU00042"/>
    </source>
</evidence>
<dbReference type="AlphaFoldDB" id="A0A811U0S0"/>
<protein>
    <submittedName>
        <fullName evidence="11">(Mediterranean fruit fly) hypothetical protein</fullName>
    </submittedName>
</protein>
<keyword evidence="2 8" id="KW-0479">Metal-binding</keyword>
<dbReference type="GO" id="GO:0008270">
    <property type="term" value="F:zinc ion binding"/>
    <property type="evidence" value="ECO:0007669"/>
    <property type="project" value="UniProtKB-UniRule"/>
</dbReference>
<feature type="binding site" evidence="8">
    <location>
        <position position="14"/>
    </location>
    <ligand>
        <name>Zn(2+)</name>
        <dbReference type="ChEBI" id="CHEBI:29105"/>
    </ligand>
</feature>
<dbReference type="SMART" id="SM00868">
    <property type="entry name" value="zf-AD"/>
    <property type="match status" value="1"/>
</dbReference>
<evidence type="ECO:0000256" key="8">
    <source>
        <dbReference type="PROSITE-ProRule" id="PRU01263"/>
    </source>
</evidence>
<dbReference type="InterPro" id="IPR012934">
    <property type="entry name" value="Znf_AD"/>
</dbReference>
<keyword evidence="12" id="KW-1185">Reference proteome</keyword>
<feature type="domain" description="C2H2-type" evidence="9">
    <location>
        <begin position="333"/>
        <end position="361"/>
    </location>
</feature>
<feature type="binding site" evidence="8">
    <location>
        <position position="17"/>
    </location>
    <ligand>
        <name>Zn(2+)</name>
        <dbReference type="ChEBI" id="CHEBI:29105"/>
    </ligand>
</feature>
<evidence type="ECO:0000256" key="6">
    <source>
        <dbReference type="ARBA" id="ARBA00023242"/>
    </source>
</evidence>
<proteinExistence type="predicted"/>
<evidence type="ECO:0000313" key="11">
    <source>
        <dbReference type="EMBL" id="CAD6991978.1"/>
    </source>
</evidence>
<keyword evidence="6" id="KW-0539">Nucleus</keyword>
<evidence type="ECO:0000256" key="2">
    <source>
        <dbReference type="ARBA" id="ARBA00022723"/>
    </source>
</evidence>
<evidence type="ECO:0000256" key="3">
    <source>
        <dbReference type="ARBA" id="ARBA00022737"/>
    </source>
</evidence>
<comment type="subcellular location">
    <subcellularLocation>
        <location evidence="1">Nucleus</location>
    </subcellularLocation>
</comment>
<dbReference type="GO" id="GO:0001228">
    <property type="term" value="F:DNA-binding transcription activator activity, RNA polymerase II-specific"/>
    <property type="evidence" value="ECO:0007669"/>
    <property type="project" value="TreeGrafter"/>
</dbReference>
<comment type="caution">
    <text evidence="11">The sequence shown here is derived from an EMBL/GenBank/DDBJ whole genome shotgun (WGS) entry which is preliminary data.</text>
</comment>